<proteinExistence type="predicted"/>
<keyword evidence="2" id="KW-1185">Reference proteome</keyword>
<sequence>TALCELHEALTKFLAQHRDAALIVVGDFNSANLKSAVPNLYQHITFPTRGNRTLDQRYTPYKDSYNALAHPPFANSACAEPNIGQRPLIITESDVRRVFKRVNTRKAVGPDGICGRVLKACADQLAPVFTDIFNLSLTLGIVLSSFKRSTIVPVPKKP</sequence>
<dbReference type="Proteomes" id="UP001239994">
    <property type="component" value="Unassembled WGS sequence"/>
</dbReference>
<dbReference type="EMBL" id="JAROKS010000019">
    <property type="protein sequence ID" value="KAK1792497.1"/>
    <property type="molecule type" value="Genomic_DNA"/>
</dbReference>
<reference evidence="1" key="1">
    <citation type="submission" date="2023-03" db="EMBL/GenBank/DDBJ databases">
        <title>Electrophorus voltai genome.</title>
        <authorList>
            <person name="Bian C."/>
        </authorList>
    </citation>
    <scope>NUCLEOTIDE SEQUENCE</scope>
    <source>
        <strain evidence="1">CB-2022</strain>
        <tissue evidence="1">Muscle</tissue>
    </source>
</reference>
<protein>
    <recommendedName>
        <fullName evidence="3">Endonuclease/exonuclease/phosphatase domain-containing protein</fullName>
    </recommendedName>
</protein>
<gene>
    <name evidence="1" type="ORF">P4O66_012437</name>
</gene>
<evidence type="ECO:0008006" key="3">
    <source>
        <dbReference type="Google" id="ProtNLM"/>
    </source>
</evidence>
<dbReference type="PANTHER" id="PTHR47510:SF3">
    <property type="entry name" value="ENDO_EXONUCLEASE_PHOSPHATASE DOMAIN-CONTAINING PROTEIN"/>
    <property type="match status" value="1"/>
</dbReference>
<dbReference type="PANTHER" id="PTHR47510">
    <property type="entry name" value="REVERSE TRANSCRIPTASE DOMAIN-CONTAINING PROTEIN"/>
    <property type="match status" value="1"/>
</dbReference>
<comment type="caution">
    <text evidence="1">The sequence shown here is derived from an EMBL/GenBank/DDBJ whole genome shotgun (WGS) entry which is preliminary data.</text>
</comment>
<evidence type="ECO:0000313" key="2">
    <source>
        <dbReference type="Proteomes" id="UP001239994"/>
    </source>
</evidence>
<evidence type="ECO:0000313" key="1">
    <source>
        <dbReference type="EMBL" id="KAK1792497.1"/>
    </source>
</evidence>
<name>A0AAD9DUU1_9TELE</name>
<accession>A0AAD9DUU1</accession>
<organism evidence="1 2">
    <name type="scientific">Electrophorus voltai</name>
    <dbReference type="NCBI Taxonomy" id="2609070"/>
    <lineage>
        <taxon>Eukaryota</taxon>
        <taxon>Metazoa</taxon>
        <taxon>Chordata</taxon>
        <taxon>Craniata</taxon>
        <taxon>Vertebrata</taxon>
        <taxon>Euteleostomi</taxon>
        <taxon>Actinopterygii</taxon>
        <taxon>Neopterygii</taxon>
        <taxon>Teleostei</taxon>
        <taxon>Ostariophysi</taxon>
        <taxon>Gymnotiformes</taxon>
        <taxon>Gymnotoidei</taxon>
        <taxon>Gymnotidae</taxon>
        <taxon>Electrophorus</taxon>
    </lineage>
</organism>
<dbReference type="AlphaFoldDB" id="A0AAD9DUU1"/>
<feature type="non-terminal residue" evidence="1">
    <location>
        <position position="1"/>
    </location>
</feature>